<feature type="compositionally biased region" description="Polar residues" evidence="1">
    <location>
        <begin position="71"/>
        <end position="88"/>
    </location>
</feature>
<protein>
    <submittedName>
        <fullName evidence="2">Putative salivary kunitz domain protein</fullName>
    </submittedName>
</protein>
<reference evidence="2" key="1">
    <citation type="submission" date="2012-12" db="EMBL/GenBank/DDBJ databases">
        <title>Identification and characterization of a phenylalanine ammonia-lyase gene family in Isatis indigotica Fort.</title>
        <authorList>
            <person name="Liu Q."/>
            <person name="Chen J."/>
            <person name="Zhou X."/>
            <person name="Di P."/>
            <person name="Xiao Y."/>
            <person name="Xuan H."/>
            <person name="Zhang L."/>
            <person name="Chen W."/>
        </authorList>
    </citation>
    <scope>NUCLEOTIDE SEQUENCE</scope>
    <source>
        <tissue evidence="2">Salivary gland</tissue>
    </source>
</reference>
<evidence type="ECO:0000313" key="2">
    <source>
        <dbReference type="EMBL" id="JAA69366.1"/>
    </source>
</evidence>
<proteinExistence type="evidence at transcript level"/>
<name>A0A0K8RE54_IXORI</name>
<dbReference type="EMBL" id="GADI01004442">
    <property type="protein sequence ID" value="JAA69366.1"/>
    <property type="molecule type" value="mRNA"/>
</dbReference>
<evidence type="ECO:0000256" key="1">
    <source>
        <dbReference type="SAM" id="MobiDB-lite"/>
    </source>
</evidence>
<accession>A0A0K8RE54</accession>
<organism evidence="2">
    <name type="scientific">Ixodes ricinus</name>
    <name type="common">Common tick</name>
    <name type="synonym">Acarus ricinus</name>
    <dbReference type="NCBI Taxonomy" id="34613"/>
    <lineage>
        <taxon>Eukaryota</taxon>
        <taxon>Metazoa</taxon>
        <taxon>Ecdysozoa</taxon>
        <taxon>Arthropoda</taxon>
        <taxon>Chelicerata</taxon>
        <taxon>Arachnida</taxon>
        <taxon>Acari</taxon>
        <taxon>Parasitiformes</taxon>
        <taxon>Ixodida</taxon>
        <taxon>Ixodoidea</taxon>
        <taxon>Ixodidae</taxon>
        <taxon>Ixodinae</taxon>
        <taxon>Ixodes</taxon>
    </lineage>
</organism>
<sequence>MVTCSSIRPLELDEFMSMKGNLARKFGFKGNSRGEVYKGSPLHHLAKSRFRTVEAISLLQYHPRAKHPCTPLQQGPSAKTQTTIDAFS</sequence>
<dbReference type="AlphaFoldDB" id="A0A0K8RE54"/>
<feature type="region of interest" description="Disordered" evidence="1">
    <location>
        <begin position="67"/>
        <end position="88"/>
    </location>
</feature>